<sequence length="83" mass="9439">MKLLPHYVLGSLRDLVLKKMWDCSARRRLESFDLAENFGNESREINQSINEFLVGGNDDVMFIIGQEKTGAGNLVQMLCSVYI</sequence>
<evidence type="ECO:0000313" key="1">
    <source>
        <dbReference type="EMBL" id="CAK9862524.1"/>
    </source>
</evidence>
<organism evidence="1 2">
    <name type="scientific">Sphagnum jensenii</name>
    <dbReference type="NCBI Taxonomy" id="128206"/>
    <lineage>
        <taxon>Eukaryota</taxon>
        <taxon>Viridiplantae</taxon>
        <taxon>Streptophyta</taxon>
        <taxon>Embryophyta</taxon>
        <taxon>Bryophyta</taxon>
        <taxon>Sphagnophytina</taxon>
        <taxon>Sphagnopsida</taxon>
        <taxon>Sphagnales</taxon>
        <taxon>Sphagnaceae</taxon>
        <taxon>Sphagnum</taxon>
    </lineage>
</organism>
<gene>
    <name evidence="1" type="ORF">CSSPJE1EN2_LOCUS5519</name>
</gene>
<accession>A0ABP1AIZ4</accession>
<name>A0ABP1AIZ4_9BRYO</name>
<keyword evidence="2" id="KW-1185">Reference proteome</keyword>
<protein>
    <submittedName>
        <fullName evidence="1">Uncharacterized protein</fullName>
    </submittedName>
</protein>
<reference evidence="1" key="1">
    <citation type="submission" date="2024-03" db="EMBL/GenBank/DDBJ databases">
        <authorList>
            <consortium name="ELIXIR-Norway"/>
            <consortium name="Elixir Norway"/>
        </authorList>
    </citation>
    <scope>NUCLEOTIDE SEQUENCE</scope>
</reference>
<proteinExistence type="predicted"/>
<dbReference type="Proteomes" id="UP001497522">
    <property type="component" value="Chromosome 13"/>
</dbReference>
<dbReference type="EMBL" id="OZ023714">
    <property type="protein sequence ID" value="CAK9862524.1"/>
    <property type="molecule type" value="Genomic_DNA"/>
</dbReference>
<evidence type="ECO:0000313" key="2">
    <source>
        <dbReference type="Proteomes" id="UP001497522"/>
    </source>
</evidence>